<feature type="region of interest" description="Disordered" evidence="1">
    <location>
        <begin position="1"/>
        <end position="62"/>
    </location>
</feature>
<proteinExistence type="predicted"/>
<accession>A0AAU9V1M4</accession>
<comment type="caution">
    <text evidence="2">The sequence shown here is derived from an EMBL/GenBank/DDBJ whole genome shotgun (WGS) entry which is preliminary data.</text>
</comment>
<sequence>MRRMRRLSASVSEFGERRRVSAKARRPCSRREARRASGAAAASRHRTPPIDPSTRDCFSQSFPARTPPLSPIPLSVASIRVVFLSYSCRIGVVFVSYSCRILIAHGVCTSQKKLMVGVVDKQPLPQSHLRRPPAARTAGPERRRASRHCPPPGADNTHRTIACARFANSVFKLS</sequence>
<evidence type="ECO:0000256" key="1">
    <source>
        <dbReference type="SAM" id="MobiDB-lite"/>
    </source>
</evidence>
<reference evidence="2" key="1">
    <citation type="submission" date="2022-03" db="EMBL/GenBank/DDBJ databases">
        <authorList>
            <person name="Tunstrom K."/>
        </authorList>
    </citation>
    <scope>NUCLEOTIDE SEQUENCE</scope>
</reference>
<evidence type="ECO:0000313" key="2">
    <source>
        <dbReference type="EMBL" id="CAH2104076.1"/>
    </source>
</evidence>
<evidence type="ECO:0000313" key="3">
    <source>
        <dbReference type="Proteomes" id="UP001153954"/>
    </source>
</evidence>
<feature type="region of interest" description="Disordered" evidence="1">
    <location>
        <begin position="125"/>
        <end position="156"/>
    </location>
</feature>
<protein>
    <submittedName>
        <fullName evidence="2">Uncharacterized protein</fullName>
    </submittedName>
</protein>
<name>A0AAU9V1M4_EUPED</name>
<dbReference type="Proteomes" id="UP001153954">
    <property type="component" value="Unassembled WGS sequence"/>
</dbReference>
<gene>
    <name evidence="2" type="ORF">EEDITHA_LOCUS18504</name>
</gene>
<organism evidence="2 3">
    <name type="scientific">Euphydryas editha</name>
    <name type="common">Edith's checkerspot</name>
    <dbReference type="NCBI Taxonomy" id="104508"/>
    <lineage>
        <taxon>Eukaryota</taxon>
        <taxon>Metazoa</taxon>
        <taxon>Ecdysozoa</taxon>
        <taxon>Arthropoda</taxon>
        <taxon>Hexapoda</taxon>
        <taxon>Insecta</taxon>
        <taxon>Pterygota</taxon>
        <taxon>Neoptera</taxon>
        <taxon>Endopterygota</taxon>
        <taxon>Lepidoptera</taxon>
        <taxon>Glossata</taxon>
        <taxon>Ditrysia</taxon>
        <taxon>Papilionoidea</taxon>
        <taxon>Nymphalidae</taxon>
        <taxon>Nymphalinae</taxon>
        <taxon>Euphydryas</taxon>
    </lineage>
</organism>
<keyword evidence="3" id="KW-1185">Reference proteome</keyword>
<dbReference type="EMBL" id="CAKOGL010000026">
    <property type="protein sequence ID" value="CAH2104076.1"/>
    <property type="molecule type" value="Genomic_DNA"/>
</dbReference>
<dbReference type="AlphaFoldDB" id="A0AAU9V1M4"/>